<dbReference type="Proteomes" id="UP000294599">
    <property type="component" value="Unassembled WGS sequence"/>
</dbReference>
<dbReference type="PANTHER" id="PTHR35457">
    <property type="entry name" value="HEME A SYNTHASE"/>
    <property type="match status" value="1"/>
</dbReference>
<dbReference type="EMBL" id="SMAF01000025">
    <property type="protein sequence ID" value="TCS93794.1"/>
    <property type="molecule type" value="Genomic_DNA"/>
</dbReference>
<evidence type="ECO:0000256" key="6">
    <source>
        <dbReference type="ARBA" id="ARBA00023002"/>
    </source>
</evidence>
<dbReference type="InterPro" id="IPR050450">
    <property type="entry name" value="COX15/CtaA_HemeA_synthase"/>
</dbReference>
<dbReference type="GO" id="GO:0016491">
    <property type="term" value="F:oxidoreductase activity"/>
    <property type="evidence" value="ECO:0007669"/>
    <property type="project" value="UniProtKB-KW"/>
</dbReference>
<dbReference type="GO" id="GO:0016020">
    <property type="term" value="C:membrane"/>
    <property type="evidence" value="ECO:0007669"/>
    <property type="project" value="UniProtKB-SubCell"/>
</dbReference>
<reference evidence="13 14" key="1">
    <citation type="submission" date="2019-03" db="EMBL/GenBank/DDBJ databases">
        <title>Genomic Encyclopedia of Type Strains, Phase IV (KMG-IV): sequencing the most valuable type-strain genomes for metagenomic binning, comparative biology and taxonomic classification.</title>
        <authorList>
            <person name="Goeker M."/>
        </authorList>
    </citation>
    <scope>NUCLEOTIDE SEQUENCE [LARGE SCALE GENOMIC DNA]</scope>
    <source>
        <strain evidence="13 14">DSM 21944</strain>
    </source>
</reference>
<name>A0A4R3L6G9_9GAMM</name>
<organism evidence="13 14">
    <name type="scientific">Pseudofulvimonas gallinarii</name>
    <dbReference type="NCBI Taxonomy" id="634155"/>
    <lineage>
        <taxon>Bacteria</taxon>
        <taxon>Pseudomonadati</taxon>
        <taxon>Pseudomonadota</taxon>
        <taxon>Gammaproteobacteria</taxon>
        <taxon>Lysobacterales</taxon>
        <taxon>Rhodanobacteraceae</taxon>
        <taxon>Pseudofulvimonas</taxon>
    </lineage>
</organism>
<feature type="transmembrane region" description="Helical" evidence="12">
    <location>
        <begin position="224"/>
        <end position="244"/>
    </location>
</feature>
<gene>
    <name evidence="13" type="ORF">EDC25_12549</name>
</gene>
<evidence type="ECO:0000256" key="9">
    <source>
        <dbReference type="ARBA" id="ARBA00023136"/>
    </source>
</evidence>
<evidence type="ECO:0000256" key="10">
    <source>
        <dbReference type="ARBA" id="ARBA00023157"/>
    </source>
</evidence>
<feature type="transmembrane region" description="Helical" evidence="12">
    <location>
        <begin position="130"/>
        <end position="147"/>
    </location>
</feature>
<evidence type="ECO:0000256" key="4">
    <source>
        <dbReference type="ARBA" id="ARBA00022723"/>
    </source>
</evidence>
<evidence type="ECO:0000256" key="11">
    <source>
        <dbReference type="ARBA" id="ARBA00023444"/>
    </source>
</evidence>
<dbReference type="Pfam" id="PF02628">
    <property type="entry name" value="COX15-CtaA"/>
    <property type="match status" value="1"/>
</dbReference>
<evidence type="ECO:0000313" key="14">
    <source>
        <dbReference type="Proteomes" id="UP000294599"/>
    </source>
</evidence>
<dbReference type="GO" id="GO:0046872">
    <property type="term" value="F:metal ion binding"/>
    <property type="evidence" value="ECO:0007669"/>
    <property type="project" value="UniProtKB-KW"/>
</dbReference>
<comment type="pathway">
    <text evidence="11">Porphyrin-containing compound metabolism.</text>
</comment>
<keyword evidence="14" id="KW-1185">Reference proteome</keyword>
<evidence type="ECO:0000256" key="2">
    <source>
        <dbReference type="ARBA" id="ARBA00022475"/>
    </source>
</evidence>
<comment type="subcellular location">
    <subcellularLocation>
        <location evidence="1">Membrane</location>
        <topology evidence="1">Multi-pass membrane protein</topology>
    </subcellularLocation>
</comment>
<comment type="caution">
    <text evidence="13">The sequence shown here is derived from an EMBL/GenBank/DDBJ whole genome shotgun (WGS) entry which is preliminary data.</text>
</comment>
<keyword evidence="10" id="KW-1015">Disulfide bond</keyword>
<feature type="transmembrane region" description="Helical" evidence="12">
    <location>
        <begin position="80"/>
        <end position="98"/>
    </location>
</feature>
<evidence type="ECO:0000256" key="1">
    <source>
        <dbReference type="ARBA" id="ARBA00004141"/>
    </source>
</evidence>
<dbReference type="AlphaFoldDB" id="A0A4R3L6G9"/>
<evidence type="ECO:0000256" key="8">
    <source>
        <dbReference type="ARBA" id="ARBA00023133"/>
    </source>
</evidence>
<feature type="transmembrane region" description="Helical" evidence="12">
    <location>
        <begin position="159"/>
        <end position="179"/>
    </location>
</feature>
<evidence type="ECO:0000256" key="7">
    <source>
        <dbReference type="ARBA" id="ARBA00023004"/>
    </source>
</evidence>
<keyword evidence="6" id="KW-0560">Oxidoreductase</keyword>
<dbReference type="PANTHER" id="PTHR35457:SF1">
    <property type="entry name" value="HEME A SYNTHASE"/>
    <property type="match status" value="1"/>
</dbReference>
<keyword evidence="4" id="KW-0479">Metal-binding</keyword>
<feature type="transmembrane region" description="Helical" evidence="12">
    <location>
        <begin position="301"/>
        <end position="320"/>
    </location>
</feature>
<feature type="transmembrane region" description="Helical" evidence="12">
    <location>
        <begin position="355"/>
        <end position="375"/>
    </location>
</feature>
<evidence type="ECO:0000256" key="12">
    <source>
        <dbReference type="SAM" id="Phobius"/>
    </source>
</evidence>
<dbReference type="InterPro" id="IPR003780">
    <property type="entry name" value="COX15/CtaA_fam"/>
</dbReference>
<dbReference type="RefSeq" id="WP_132577600.1">
    <property type="nucleotide sequence ID" value="NZ_JBHLWF010000080.1"/>
</dbReference>
<keyword evidence="8" id="KW-0350">Heme biosynthesis</keyword>
<protein>
    <submittedName>
        <fullName evidence="13">Cytochrome c oxidase assembly protein subunit 15</fullName>
    </submittedName>
</protein>
<feature type="transmembrane region" description="Helical" evidence="12">
    <location>
        <begin position="185"/>
        <end position="204"/>
    </location>
</feature>
<feature type="transmembrane region" description="Helical" evidence="12">
    <location>
        <begin position="105"/>
        <end position="124"/>
    </location>
</feature>
<keyword evidence="9 12" id="KW-0472">Membrane</keyword>
<keyword evidence="2" id="KW-1003">Cell membrane</keyword>
<dbReference type="GO" id="GO:0006784">
    <property type="term" value="P:heme A biosynthetic process"/>
    <property type="evidence" value="ECO:0007669"/>
    <property type="project" value="InterPro"/>
</dbReference>
<sequence length="380" mass="40884">MTDSLFRNVARVAVALVFVVIVLGAFVRLSDAGLGCPDWPTCYGKATWPRHEHDVARANEAFPERPVETHKAWREQVHRHFAATLGALVLMLALRANWRVPVRRYGIIAAAAAAAAGTFLYIAGQHAVSVVASVVALGVPLALAVYSSGRQGAPAWSRFTAVLLALILFQAMLGMWTVTWKLKPIVVMGHLLGGLSVLAMLVWASERSRLAPKVYPGASWLRPWVWLGLAVLTIQIALGGWTSANYAALSCGLDFPQCLGQWWPATDFREAFVLWRGIGVDYEGGILDAPARTAIQLSHRIGAMVTVAAVLIVVAALFRVRGMRGPALVLAALLVVQVALGIGNVWLGLPLPVATAHNGVAALLVAQFVLILSRLTPRRD</sequence>
<evidence type="ECO:0000256" key="3">
    <source>
        <dbReference type="ARBA" id="ARBA00022692"/>
    </source>
</evidence>
<evidence type="ECO:0000313" key="13">
    <source>
        <dbReference type="EMBL" id="TCS93794.1"/>
    </source>
</evidence>
<feature type="transmembrane region" description="Helical" evidence="12">
    <location>
        <begin position="12"/>
        <end position="30"/>
    </location>
</feature>
<evidence type="ECO:0000256" key="5">
    <source>
        <dbReference type="ARBA" id="ARBA00022989"/>
    </source>
</evidence>
<feature type="transmembrane region" description="Helical" evidence="12">
    <location>
        <begin position="327"/>
        <end position="349"/>
    </location>
</feature>
<accession>A0A4R3L6G9</accession>
<keyword evidence="3 12" id="KW-0812">Transmembrane</keyword>
<keyword evidence="5 12" id="KW-1133">Transmembrane helix</keyword>
<keyword evidence="7" id="KW-0408">Iron</keyword>
<dbReference type="OrthoDB" id="1447144at2"/>
<proteinExistence type="predicted"/>